<name>A0ABD3PA13_9STRA</name>
<protein>
    <submittedName>
        <fullName evidence="3">Uncharacterized protein</fullName>
    </submittedName>
</protein>
<gene>
    <name evidence="3" type="ORF">ACHAWO_006824</name>
</gene>
<feature type="chain" id="PRO_5044765655" evidence="2">
    <location>
        <begin position="22"/>
        <end position="316"/>
    </location>
</feature>
<keyword evidence="4" id="KW-1185">Reference proteome</keyword>
<keyword evidence="1" id="KW-0175">Coiled coil</keyword>
<dbReference type="Proteomes" id="UP001530400">
    <property type="component" value="Unassembled WGS sequence"/>
</dbReference>
<dbReference type="EMBL" id="JALLPJ020000704">
    <property type="protein sequence ID" value="KAL3785049.1"/>
    <property type="molecule type" value="Genomic_DNA"/>
</dbReference>
<accession>A0ABD3PA13</accession>
<proteinExistence type="predicted"/>
<keyword evidence="2" id="KW-0732">Signal</keyword>
<evidence type="ECO:0000313" key="3">
    <source>
        <dbReference type="EMBL" id="KAL3785049.1"/>
    </source>
</evidence>
<dbReference type="AlphaFoldDB" id="A0ABD3PA13"/>
<organism evidence="3 4">
    <name type="scientific">Cyclotella atomus</name>
    <dbReference type="NCBI Taxonomy" id="382360"/>
    <lineage>
        <taxon>Eukaryota</taxon>
        <taxon>Sar</taxon>
        <taxon>Stramenopiles</taxon>
        <taxon>Ochrophyta</taxon>
        <taxon>Bacillariophyta</taxon>
        <taxon>Coscinodiscophyceae</taxon>
        <taxon>Thalassiosirophycidae</taxon>
        <taxon>Stephanodiscales</taxon>
        <taxon>Stephanodiscaceae</taxon>
        <taxon>Cyclotella</taxon>
    </lineage>
</organism>
<reference evidence="3 4" key="1">
    <citation type="submission" date="2024-10" db="EMBL/GenBank/DDBJ databases">
        <title>Updated reference genomes for cyclostephanoid diatoms.</title>
        <authorList>
            <person name="Roberts W.R."/>
            <person name="Alverson A.J."/>
        </authorList>
    </citation>
    <scope>NUCLEOTIDE SEQUENCE [LARGE SCALE GENOMIC DNA]</scope>
    <source>
        <strain evidence="3 4">AJA010-31</strain>
    </source>
</reference>
<evidence type="ECO:0000256" key="2">
    <source>
        <dbReference type="SAM" id="SignalP"/>
    </source>
</evidence>
<feature type="coiled-coil region" evidence="1">
    <location>
        <begin position="218"/>
        <end position="263"/>
    </location>
</feature>
<comment type="caution">
    <text evidence="3">The sequence shown here is derived from an EMBL/GenBank/DDBJ whole genome shotgun (WGS) entry which is preliminary data.</text>
</comment>
<sequence>MAFQRVAFLASLFASAQYISGFSTNHFSSQRIVTHSRSTILREGNGAPESSAAAKAAELKRKAEDAKRKAQELRSVAEAKAAAAMKAVKQANDKIAPTGDAETQAQQVIAQETQKMNAQAEAVKEVRTKASSRVVVNDGALIPVNEATIEFTAGIIGGTAALVLGGGPVLAVVAAAAANYLSRKDDLGEINELIQGISRASLETFNWFAKLDTKYSVVGKLQETLEDAINKLKNSSGENAETIASIEKTVSQTTKQLQELAADTDFFEGTKQALGAFGDVIETSVDKAASANEEYKLTERASEAVKKAIDKAKSLE</sequence>
<feature type="coiled-coil region" evidence="1">
    <location>
        <begin position="49"/>
        <end position="83"/>
    </location>
</feature>
<evidence type="ECO:0000256" key="1">
    <source>
        <dbReference type="SAM" id="Coils"/>
    </source>
</evidence>
<evidence type="ECO:0000313" key="4">
    <source>
        <dbReference type="Proteomes" id="UP001530400"/>
    </source>
</evidence>
<feature type="signal peptide" evidence="2">
    <location>
        <begin position="1"/>
        <end position="21"/>
    </location>
</feature>